<organism evidence="2 3">
    <name type="scientific">Thalassiosira oceanica</name>
    <name type="common">Marine diatom</name>
    <dbReference type="NCBI Taxonomy" id="159749"/>
    <lineage>
        <taxon>Eukaryota</taxon>
        <taxon>Sar</taxon>
        <taxon>Stramenopiles</taxon>
        <taxon>Ochrophyta</taxon>
        <taxon>Bacillariophyta</taxon>
        <taxon>Coscinodiscophyceae</taxon>
        <taxon>Thalassiosirophycidae</taxon>
        <taxon>Thalassiosirales</taxon>
        <taxon>Thalassiosiraceae</taxon>
        <taxon>Thalassiosira</taxon>
    </lineage>
</organism>
<feature type="region of interest" description="Disordered" evidence="1">
    <location>
        <begin position="1"/>
        <end position="94"/>
    </location>
</feature>
<sequence length="119" mass="12796">TLPSSERRRTHHDGQAGGRVDAAADPAVGRRLRPVAVVDERDPPERVAGGPRPLPVRGDDAELRPPEPQRLGVEERRDGGRVVDQEASQAPRLLVGHARLGHEVREVPEEEPASPAPGA</sequence>
<dbReference type="AlphaFoldDB" id="K0SXX7"/>
<reference evidence="2 3" key="1">
    <citation type="journal article" date="2012" name="Genome Biol.">
        <title>Genome and low-iron response of an oceanic diatom adapted to chronic iron limitation.</title>
        <authorList>
            <person name="Lommer M."/>
            <person name="Specht M."/>
            <person name="Roy A.S."/>
            <person name="Kraemer L."/>
            <person name="Andreson R."/>
            <person name="Gutowska M.A."/>
            <person name="Wolf J."/>
            <person name="Bergner S.V."/>
            <person name="Schilhabel M.B."/>
            <person name="Klostermeier U.C."/>
            <person name="Beiko R.G."/>
            <person name="Rosenstiel P."/>
            <person name="Hippler M."/>
            <person name="Laroche J."/>
        </authorList>
    </citation>
    <scope>NUCLEOTIDE SEQUENCE [LARGE SCALE GENOMIC DNA]</scope>
    <source>
        <strain evidence="2 3">CCMP1005</strain>
    </source>
</reference>
<feature type="non-terminal residue" evidence="2">
    <location>
        <position position="1"/>
    </location>
</feature>
<evidence type="ECO:0000313" key="2">
    <source>
        <dbReference type="EMBL" id="EJK70215.1"/>
    </source>
</evidence>
<dbReference type="Proteomes" id="UP000266841">
    <property type="component" value="Unassembled WGS sequence"/>
</dbReference>
<comment type="caution">
    <text evidence="2">The sequence shown here is derived from an EMBL/GenBank/DDBJ whole genome shotgun (WGS) entry which is preliminary data.</text>
</comment>
<proteinExistence type="predicted"/>
<evidence type="ECO:0000256" key="1">
    <source>
        <dbReference type="SAM" id="MobiDB-lite"/>
    </source>
</evidence>
<feature type="compositionally biased region" description="Basic and acidic residues" evidence="1">
    <location>
        <begin position="57"/>
        <end position="84"/>
    </location>
</feature>
<feature type="region of interest" description="Disordered" evidence="1">
    <location>
        <begin position="100"/>
        <end position="119"/>
    </location>
</feature>
<dbReference type="EMBL" id="AGNL01008865">
    <property type="protein sequence ID" value="EJK70215.1"/>
    <property type="molecule type" value="Genomic_DNA"/>
</dbReference>
<accession>K0SXX7</accession>
<keyword evidence="3" id="KW-1185">Reference proteome</keyword>
<name>K0SXX7_THAOC</name>
<gene>
    <name evidence="2" type="ORF">THAOC_08443</name>
</gene>
<evidence type="ECO:0000313" key="3">
    <source>
        <dbReference type="Proteomes" id="UP000266841"/>
    </source>
</evidence>
<protein>
    <submittedName>
        <fullName evidence="2">Uncharacterized protein</fullName>
    </submittedName>
</protein>